<dbReference type="Proteomes" id="UP000178911">
    <property type="component" value="Unassembled WGS sequence"/>
</dbReference>
<reference evidence="2 3" key="1">
    <citation type="journal article" date="2016" name="Nat. Commun.">
        <title>Thousands of microbial genomes shed light on interconnected biogeochemical processes in an aquifer system.</title>
        <authorList>
            <person name="Anantharaman K."/>
            <person name="Brown C.T."/>
            <person name="Hug L.A."/>
            <person name="Sharon I."/>
            <person name="Castelle C.J."/>
            <person name="Probst A.J."/>
            <person name="Thomas B.C."/>
            <person name="Singh A."/>
            <person name="Wilkins M.J."/>
            <person name="Karaoz U."/>
            <person name="Brodie E.L."/>
            <person name="Williams K.H."/>
            <person name="Hubbard S.S."/>
            <person name="Banfield J.F."/>
        </authorList>
    </citation>
    <scope>NUCLEOTIDE SEQUENCE [LARGE SCALE GENOMIC DNA]</scope>
</reference>
<protein>
    <recommendedName>
        <fullName evidence="4">Cohesin domain-containing protein</fullName>
    </recommendedName>
</protein>
<keyword evidence="1" id="KW-0812">Transmembrane</keyword>
<proteinExistence type="predicted"/>
<evidence type="ECO:0008006" key="4">
    <source>
        <dbReference type="Google" id="ProtNLM"/>
    </source>
</evidence>
<dbReference type="STRING" id="1802695.A3A13_03295"/>
<keyword evidence="1" id="KW-1133">Transmembrane helix</keyword>
<name>A0A1F8GI35_9BACT</name>
<evidence type="ECO:0000313" key="2">
    <source>
        <dbReference type="EMBL" id="OGN25052.1"/>
    </source>
</evidence>
<feature type="transmembrane region" description="Helical" evidence="1">
    <location>
        <begin position="267"/>
        <end position="286"/>
    </location>
</feature>
<gene>
    <name evidence="2" type="ORF">A3A13_03295</name>
</gene>
<sequence>MANKFSKNSIFYFSILLSTFYFLLSSSALGAELTLKKNLEVVGKGDVFDIVLVIDTEMEVVNAVEASLKYSDNLRIENISDGNSIINLWVSKPAVKNSKNNSIVLSGLIPGGLTIKEGMILTLTFRSLSEGEGYVLVKDAKILRNDSEASETEVVLRNLEFNIESARTQTSGGEKLILDFLPPDAFKIYLSKNKDIFGNAWFISFNAQDKGSGINHYEARERFLGLFGSWKEAESPYQLSHQSLFGIIEVRAVDNVGRERTVTFVPVRLYFLYGGLATLLIGLLIYKFRKFIISHT</sequence>
<evidence type="ECO:0000313" key="3">
    <source>
        <dbReference type="Proteomes" id="UP000178911"/>
    </source>
</evidence>
<evidence type="ECO:0000256" key="1">
    <source>
        <dbReference type="SAM" id="Phobius"/>
    </source>
</evidence>
<comment type="caution">
    <text evidence="2">The sequence shown here is derived from an EMBL/GenBank/DDBJ whole genome shotgun (WGS) entry which is preliminary data.</text>
</comment>
<accession>A0A1F8GI35</accession>
<dbReference type="AlphaFoldDB" id="A0A1F8GI35"/>
<organism evidence="2 3">
    <name type="scientific">Candidatus Yanofskybacteria bacterium RIFCSPLOWO2_01_FULL_43_22</name>
    <dbReference type="NCBI Taxonomy" id="1802695"/>
    <lineage>
        <taxon>Bacteria</taxon>
        <taxon>Candidatus Yanofskyibacteriota</taxon>
    </lineage>
</organism>
<keyword evidence="1" id="KW-0472">Membrane</keyword>
<dbReference type="EMBL" id="MGKJ01000006">
    <property type="protein sequence ID" value="OGN25052.1"/>
    <property type="molecule type" value="Genomic_DNA"/>
</dbReference>